<organism evidence="2 3">
    <name type="scientific">Zunongwangia profunda</name>
    <dbReference type="NCBI Taxonomy" id="398743"/>
    <lineage>
        <taxon>Bacteria</taxon>
        <taxon>Pseudomonadati</taxon>
        <taxon>Bacteroidota</taxon>
        <taxon>Flavobacteriia</taxon>
        <taxon>Flavobacteriales</taxon>
        <taxon>Flavobacteriaceae</taxon>
        <taxon>Zunongwangia</taxon>
    </lineage>
</organism>
<evidence type="ECO:0000256" key="1">
    <source>
        <dbReference type="SAM" id="Phobius"/>
    </source>
</evidence>
<keyword evidence="1" id="KW-0812">Transmembrane</keyword>
<dbReference type="Proteomes" id="UP000264330">
    <property type="component" value="Unassembled WGS sequence"/>
</dbReference>
<name>A0A3D5J4K2_9FLAO</name>
<sequence>MKYLSFNSRKSLEKEKLIFEEPFLLIILEHFQYFILIIAPIIFGLAFFYVQLYFQNPVLFPFSIVTLLLSFLITLFIFLQIKKTATFRKIKGKGNRKENMNLIESICNRNDWKILHTDNHSHVILIENLTLAYHNGRELFILCKDDKVYIKCLTYSIHDLKSPFHWNSQRKIENMFIEKIV</sequence>
<keyword evidence="1" id="KW-1133">Transmembrane helix</keyword>
<protein>
    <submittedName>
        <fullName evidence="2">Uncharacterized protein</fullName>
    </submittedName>
</protein>
<proteinExistence type="predicted"/>
<gene>
    <name evidence="2" type="ORF">DGQ38_17785</name>
</gene>
<dbReference type="AlphaFoldDB" id="A0A3D5J4K2"/>
<reference evidence="2 3" key="1">
    <citation type="journal article" date="2018" name="Nat. Biotechnol.">
        <title>A standardized bacterial taxonomy based on genome phylogeny substantially revises the tree of life.</title>
        <authorList>
            <person name="Parks D.H."/>
            <person name="Chuvochina M."/>
            <person name="Waite D.W."/>
            <person name="Rinke C."/>
            <person name="Skarshewski A."/>
            <person name="Chaumeil P.A."/>
            <person name="Hugenholtz P."/>
        </authorList>
    </citation>
    <scope>NUCLEOTIDE SEQUENCE [LARGE SCALE GENOMIC DNA]</scope>
    <source>
        <strain evidence="2">UBA9359</strain>
    </source>
</reference>
<feature type="transmembrane region" description="Helical" evidence="1">
    <location>
        <begin position="33"/>
        <end position="52"/>
    </location>
</feature>
<accession>A0A3D5J4K2</accession>
<keyword evidence="1" id="KW-0472">Membrane</keyword>
<dbReference type="EMBL" id="DPMF01000407">
    <property type="protein sequence ID" value="HCV82893.1"/>
    <property type="molecule type" value="Genomic_DNA"/>
</dbReference>
<comment type="caution">
    <text evidence="2">The sequence shown here is derived from an EMBL/GenBank/DDBJ whole genome shotgun (WGS) entry which is preliminary data.</text>
</comment>
<evidence type="ECO:0000313" key="3">
    <source>
        <dbReference type="Proteomes" id="UP000264330"/>
    </source>
</evidence>
<feature type="transmembrane region" description="Helical" evidence="1">
    <location>
        <begin position="58"/>
        <end position="79"/>
    </location>
</feature>
<evidence type="ECO:0000313" key="2">
    <source>
        <dbReference type="EMBL" id="HCV82893.1"/>
    </source>
</evidence>